<dbReference type="GO" id="GO:0016020">
    <property type="term" value="C:membrane"/>
    <property type="evidence" value="ECO:0007669"/>
    <property type="project" value="UniProtKB-SubCell"/>
</dbReference>
<accession>K1QWH0</accession>
<protein>
    <submittedName>
        <fullName evidence="8">Inositol 1,4,5-trisphosphate receptor-like protein A</fullName>
    </submittedName>
</protein>
<feature type="coiled-coil region" evidence="5">
    <location>
        <begin position="499"/>
        <end position="528"/>
    </location>
</feature>
<feature type="domain" description="Ion transport" evidence="7">
    <location>
        <begin position="179"/>
        <end position="396"/>
    </location>
</feature>
<reference evidence="8" key="1">
    <citation type="journal article" date="2012" name="Nature">
        <title>The oyster genome reveals stress adaptation and complexity of shell formation.</title>
        <authorList>
            <person name="Zhang G."/>
            <person name="Fang X."/>
            <person name="Guo X."/>
            <person name="Li L."/>
            <person name="Luo R."/>
            <person name="Xu F."/>
            <person name="Yang P."/>
            <person name="Zhang L."/>
            <person name="Wang X."/>
            <person name="Qi H."/>
            <person name="Xiong Z."/>
            <person name="Que H."/>
            <person name="Xie Y."/>
            <person name="Holland P.W."/>
            <person name="Paps J."/>
            <person name="Zhu Y."/>
            <person name="Wu F."/>
            <person name="Chen Y."/>
            <person name="Wang J."/>
            <person name="Peng C."/>
            <person name="Meng J."/>
            <person name="Yang L."/>
            <person name="Liu J."/>
            <person name="Wen B."/>
            <person name="Zhang N."/>
            <person name="Huang Z."/>
            <person name="Zhu Q."/>
            <person name="Feng Y."/>
            <person name="Mount A."/>
            <person name="Hedgecock D."/>
            <person name="Xu Z."/>
            <person name="Liu Y."/>
            <person name="Domazet-Loso T."/>
            <person name="Du Y."/>
            <person name="Sun X."/>
            <person name="Zhang S."/>
            <person name="Liu B."/>
            <person name="Cheng P."/>
            <person name="Jiang X."/>
            <person name="Li J."/>
            <person name="Fan D."/>
            <person name="Wang W."/>
            <person name="Fu W."/>
            <person name="Wang T."/>
            <person name="Wang B."/>
            <person name="Zhang J."/>
            <person name="Peng Z."/>
            <person name="Li Y."/>
            <person name="Li N."/>
            <person name="Wang J."/>
            <person name="Chen M."/>
            <person name="He Y."/>
            <person name="Tan F."/>
            <person name="Song X."/>
            <person name="Zheng Q."/>
            <person name="Huang R."/>
            <person name="Yang H."/>
            <person name="Du X."/>
            <person name="Chen L."/>
            <person name="Yang M."/>
            <person name="Gaffney P.M."/>
            <person name="Wang S."/>
            <person name="Luo L."/>
            <person name="She Z."/>
            <person name="Ming Y."/>
            <person name="Huang W."/>
            <person name="Zhang S."/>
            <person name="Huang B."/>
            <person name="Zhang Y."/>
            <person name="Qu T."/>
            <person name="Ni P."/>
            <person name="Miao G."/>
            <person name="Wang J."/>
            <person name="Wang Q."/>
            <person name="Steinberg C.E."/>
            <person name="Wang H."/>
            <person name="Li N."/>
            <person name="Qian L."/>
            <person name="Zhang G."/>
            <person name="Li Y."/>
            <person name="Yang H."/>
            <person name="Liu X."/>
            <person name="Wang J."/>
            <person name="Yin Y."/>
            <person name="Wang J."/>
        </authorList>
    </citation>
    <scope>NUCLEOTIDE SEQUENCE [LARGE SCALE GENOMIC DNA]</scope>
    <source>
        <strain evidence="8">05x7-T-G4-1.051#20</strain>
    </source>
</reference>
<evidence type="ECO:0000256" key="4">
    <source>
        <dbReference type="ARBA" id="ARBA00023136"/>
    </source>
</evidence>
<name>K1QWH0_MAGGI</name>
<dbReference type="HOGENOM" id="CLU_501783_0_0_1"/>
<evidence type="ECO:0000256" key="3">
    <source>
        <dbReference type="ARBA" id="ARBA00022989"/>
    </source>
</evidence>
<keyword evidence="5" id="KW-0175">Coiled coil</keyword>
<dbReference type="PANTHER" id="PTHR13715:SF99">
    <property type="entry name" value="INOSITOL 1,4,5-TRISPHOSPHATE RECEPTOR-LIKE PROTEIN A"/>
    <property type="match status" value="1"/>
</dbReference>
<dbReference type="InParanoid" id="K1QWH0"/>
<feature type="transmembrane region" description="Helical" evidence="6">
    <location>
        <begin position="364"/>
        <end position="388"/>
    </location>
</feature>
<proteinExistence type="predicted"/>
<gene>
    <name evidence="8" type="ORF">CGI_10007202</name>
</gene>
<dbReference type="EMBL" id="JH816261">
    <property type="protein sequence ID" value="EKC25911.1"/>
    <property type="molecule type" value="Genomic_DNA"/>
</dbReference>
<dbReference type="PANTHER" id="PTHR13715">
    <property type="entry name" value="RYANODINE RECEPTOR AND IP3 RECEPTOR"/>
    <property type="match status" value="1"/>
</dbReference>
<sequence>MSSMSWVSLLQNEFPSVSLPPVEIPLNIIVSKPMLLIERDEEFVELYELIETTGFAYFHIVCRKFDMNPSLEQETLVKTDVQKTAFEYYKTNSYSIEILKDDVLQKVYFRVKDKNVLREEIKDKFKYEVDRTTPSNKIRDFMDWASDIIQDIKYQRKIRSNIVGRMLLKLWLPMNYAALFLSFVICSVIMVTWRDPKNADGTSNTGRSNKNYLYFSVIPEFDFDSTSYYLFLYIVGGTHNFLSLCILLFFACSVLGTVYYGYFFCFHLLHLAELNQLLKRVRQAVTTNGKSLLMVALLGLAIFFCYSLVAFAFLRERYFLESAGRHCRTVYQCFVTMIHHGFVDTPYTTFEGMMNNNYTDVIELTIIDVTFFILITTIGLNIIFGIIVDTFSQLRDAKWEIDKDMMNNCFICSRESYDFERHGGGFENHVKTEHYQWAYLFFFIHLTETRPNDFSALELYVYNLLDRNIYDFFPLNRALSLQNEEDSNERKVEILRVQVDYMVNKMREEEAEKERQKEKDRQLAWEAEHKKFTKRVAKSAKRR</sequence>
<organism evidence="8">
    <name type="scientific">Magallana gigas</name>
    <name type="common">Pacific oyster</name>
    <name type="synonym">Crassostrea gigas</name>
    <dbReference type="NCBI Taxonomy" id="29159"/>
    <lineage>
        <taxon>Eukaryota</taxon>
        <taxon>Metazoa</taxon>
        <taxon>Spiralia</taxon>
        <taxon>Lophotrochozoa</taxon>
        <taxon>Mollusca</taxon>
        <taxon>Bivalvia</taxon>
        <taxon>Autobranchia</taxon>
        <taxon>Pteriomorphia</taxon>
        <taxon>Ostreida</taxon>
        <taxon>Ostreoidea</taxon>
        <taxon>Ostreidae</taxon>
        <taxon>Magallana</taxon>
    </lineage>
</organism>
<keyword evidence="3 6" id="KW-1133">Transmembrane helix</keyword>
<feature type="transmembrane region" description="Helical" evidence="6">
    <location>
        <begin position="292"/>
        <end position="314"/>
    </location>
</feature>
<evidence type="ECO:0000256" key="6">
    <source>
        <dbReference type="SAM" id="Phobius"/>
    </source>
</evidence>
<dbReference type="Pfam" id="PF00520">
    <property type="entry name" value="Ion_trans"/>
    <property type="match status" value="1"/>
</dbReference>
<keyword evidence="4 6" id="KW-0472">Membrane</keyword>
<comment type="subcellular location">
    <subcellularLocation>
        <location evidence="1">Membrane</location>
        <topology evidence="1">Multi-pass membrane protein</topology>
    </subcellularLocation>
</comment>
<keyword evidence="8" id="KW-0675">Receptor</keyword>
<dbReference type="GO" id="GO:0006816">
    <property type="term" value="P:calcium ion transport"/>
    <property type="evidence" value="ECO:0007669"/>
    <property type="project" value="InterPro"/>
</dbReference>
<feature type="transmembrane region" description="Helical" evidence="6">
    <location>
        <begin position="241"/>
        <end position="271"/>
    </location>
</feature>
<evidence type="ECO:0000259" key="7">
    <source>
        <dbReference type="Pfam" id="PF00520"/>
    </source>
</evidence>
<dbReference type="AlphaFoldDB" id="K1QWH0"/>
<feature type="transmembrane region" description="Helical" evidence="6">
    <location>
        <begin position="170"/>
        <end position="191"/>
    </location>
</feature>
<evidence type="ECO:0000256" key="1">
    <source>
        <dbReference type="ARBA" id="ARBA00004141"/>
    </source>
</evidence>
<evidence type="ECO:0000256" key="5">
    <source>
        <dbReference type="SAM" id="Coils"/>
    </source>
</evidence>
<dbReference type="InterPro" id="IPR015925">
    <property type="entry name" value="Ryanodine_IP3_receptor"/>
</dbReference>
<dbReference type="GO" id="GO:0005216">
    <property type="term" value="F:monoatomic ion channel activity"/>
    <property type="evidence" value="ECO:0007669"/>
    <property type="project" value="InterPro"/>
</dbReference>
<dbReference type="InterPro" id="IPR005821">
    <property type="entry name" value="Ion_trans_dom"/>
</dbReference>
<evidence type="ECO:0000313" key="8">
    <source>
        <dbReference type="EMBL" id="EKC25911.1"/>
    </source>
</evidence>
<evidence type="ECO:0000256" key="2">
    <source>
        <dbReference type="ARBA" id="ARBA00022692"/>
    </source>
</evidence>
<keyword evidence="2 6" id="KW-0812">Transmembrane</keyword>
<feature type="transmembrane region" description="Helical" evidence="6">
    <location>
        <begin position="212"/>
        <end position="235"/>
    </location>
</feature>